<dbReference type="InterPro" id="IPR001128">
    <property type="entry name" value="Cyt_P450"/>
</dbReference>
<keyword evidence="3 7" id="KW-0479">Metal-binding</keyword>
<keyword evidence="4 7" id="KW-0560">Oxidoreductase</keyword>
<keyword evidence="6 7" id="KW-0503">Monooxygenase</keyword>
<dbReference type="PRINTS" id="PR00385">
    <property type="entry name" value="P450"/>
</dbReference>
<comment type="cofactor">
    <cofactor evidence="1">
        <name>heme</name>
        <dbReference type="ChEBI" id="CHEBI:30413"/>
    </cofactor>
</comment>
<feature type="transmembrane region" description="Helical" evidence="8">
    <location>
        <begin position="12"/>
        <end position="31"/>
    </location>
</feature>
<evidence type="ECO:0000256" key="1">
    <source>
        <dbReference type="ARBA" id="ARBA00001971"/>
    </source>
</evidence>
<dbReference type="EMBL" id="JBHGVX010000008">
    <property type="protein sequence ID" value="KAL1792999.1"/>
    <property type="molecule type" value="Genomic_DNA"/>
</dbReference>
<keyword evidence="7" id="KW-0349">Heme</keyword>
<dbReference type="RefSeq" id="XP_069303583.1">
    <property type="nucleotide sequence ID" value="XM_069454871.1"/>
</dbReference>
<dbReference type="PANTHER" id="PTHR24305:SF157">
    <property type="entry name" value="N-ACETYLTRYPTOPHAN 6-HYDROXYLASE IVOC-RELATED"/>
    <property type="match status" value="1"/>
</dbReference>
<comment type="caution">
    <text evidence="9">The sequence shown here is derived from an EMBL/GenBank/DDBJ whole genome shotgun (WGS) entry which is preliminary data.</text>
</comment>
<evidence type="ECO:0000256" key="4">
    <source>
        <dbReference type="ARBA" id="ARBA00023002"/>
    </source>
</evidence>
<keyword evidence="5 7" id="KW-0408">Iron</keyword>
<evidence type="ECO:0000313" key="10">
    <source>
        <dbReference type="Proteomes" id="UP001578633"/>
    </source>
</evidence>
<dbReference type="Gene3D" id="1.10.630.10">
    <property type="entry name" value="Cytochrome P450"/>
    <property type="match status" value="1"/>
</dbReference>
<proteinExistence type="inferred from homology"/>
<keyword evidence="10" id="KW-1185">Reference proteome</keyword>
<evidence type="ECO:0000256" key="5">
    <source>
        <dbReference type="ARBA" id="ARBA00023004"/>
    </source>
</evidence>
<sequence length="506" mass="57569">MFAPVEGVERYSTFVVLVVFTAIFVVAIDAIRNVFFHPLSAFPGPPLAASSTWWSAYQQVIMGRSMHHICERLHEQYGDIIRIGPNRLHFNHPSMYEEIYRKRWDKDPYMYALLGGDGSTVTFVKYEDNKVRKDILHPFFTKSSVLDREWMIQENIEKFCSVLTKQNRAGQSSDLSSGFRCLGLETITSTCFGKSVDCFSNDDFHSPVLEAMEAMATYFMAFKHFALIRKTILSLPQWLSLRLFPKGIAFAELRKTFAKQIDSITAQLEDPNEYRHPIIYRSLLSPENYNGRPLPSHGSLIEEAISLLIAGTDTTGTTMTIGTYRLLRNPEKCQRLKAELRQAWPNLEDRPRSKILEKLPYLTAVIKESLRIAPTTTSEFSRMLPPQGGWVAGKFIPGNTIVSMGTLFSMKHKDAFENPTKFEPERWLAKDAAALDKYFVPFSKGPRSCLGINLAWCELYLAFATLFRCYDLSLDGTKDSDFDWIDGGVAIFPGPNLRCFCKPAEN</sequence>
<evidence type="ECO:0000256" key="7">
    <source>
        <dbReference type="RuleBase" id="RU000461"/>
    </source>
</evidence>
<keyword evidence="8" id="KW-1133">Transmembrane helix</keyword>
<dbReference type="Proteomes" id="UP001578633">
    <property type="component" value="Chromosome 8"/>
</dbReference>
<accession>A0ABR3U9J4</accession>
<dbReference type="InterPro" id="IPR036396">
    <property type="entry name" value="Cyt_P450_sf"/>
</dbReference>
<dbReference type="PANTHER" id="PTHR24305">
    <property type="entry name" value="CYTOCHROME P450"/>
    <property type="match status" value="1"/>
</dbReference>
<keyword evidence="8" id="KW-0812">Transmembrane</keyword>
<evidence type="ECO:0000256" key="2">
    <source>
        <dbReference type="ARBA" id="ARBA00010617"/>
    </source>
</evidence>
<dbReference type="InterPro" id="IPR002401">
    <property type="entry name" value="Cyt_P450_E_grp-I"/>
</dbReference>
<evidence type="ECO:0000313" key="9">
    <source>
        <dbReference type="EMBL" id="KAL1792999.1"/>
    </source>
</evidence>
<dbReference type="PROSITE" id="PS00086">
    <property type="entry name" value="CYTOCHROME_P450"/>
    <property type="match status" value="1"/>
</dbReference>
<organism evidence="9 10">
    <name type="scientific">Alternaria dauci</name>
    <dbReference type="NCBI Taxonomy" id="48095"/>
    <lineage>
        <taxon>Eukaryota</taxon>
        <taxon>Fungi</taxon>
        <taxon>Dikarya</taxon>
        <taxon>Ascomycota</taxon>
        <taxon>Pezizomycotina</taxon>
        <taxon>Dothideomycetes</taxon>
        <taxon>Pleosporomycetidae</taxon>
        <taxon>Pleosporales</taxon>
        <taxon>Pleosporineae</taxon>
        <taxon>Pleosporaceae</taxon>
        <taxon>Alternaria</taxon>
        <taxon>Alternaria sect. Porri</taxon>
    </lineage>
</organism>
<dbReference type="CDD" id="cd11062">
    <property type="entry name" value="CYP58-like"/>
    <property type="match status" value="1"/>
</dbReference>
<comment type="similarity">
    <text evidence="2 7">Belongs to the cytochrome P450 family.</text>
</comment>
<dbReference type="InterPro" id="IPR050121">
    <property type="entry name" value="Cytochrome_P450_monoxygenase"/>
</dbReference>
<gene>
    <name evidence="9" type="ORF">ACET3X_007981</name>
</gene>
<evidence type="ECO:0000256" key="6">
    <source>
        <dbReference type="ARBA" id="ARBA00023033"/>
    </source>
</evidence>
<dbReference type="GeneID" id="96088303"/>
<keyword evidence="8" id="KW-0472">Membrane</keyword>
<dbReference type="SUPFAM" id="SSF48264">
    <property type="entry name" value="Cytochrome P450"/>
    <property type="match status" value="1"/>
</dbReference>
<evidence type="ECO:0000256" key="3">
    <source>
        <dbReference type="ARBA" id="ARBA00022723"/>
    </source>
</evidence>
<dbReference type="InterPro" id="IPR017972">
    <property type="entry name" value="Cyt_P450_CS"/>
</dbReference>
<reference evidence="9 10" key="1">
    <citation type="submission" date="2024-09" db="EMBL/GenBank/DDBJ databases">
        <title>T2T genomes of carrot and Alternaria dauci and their utility for understanding host-pathogen interaction during carrot leaf blight disease.</title>
        <authorList>
            <person name="Liu W."/>
            <person name="Xu S."/>
            <person name="Ou C."/>
            <person name="Liu X."/>
            <person name="Zhuang F."/>
            <person name="Deng X.W."/>
        </authorList>
    </citation>
    <scope>NUCLEOTIDE SEQUENCE [LARGE SCALE GENOMIC DNA]</scope>
    <source>
        <strain evidence="9 10">A2016</strain>
    </source>
</reference>
<dbReference type="Pfam" id="PF00067">
    <property type="entry name" value="p450"/>
    <property type="match status" value="1"/>
</dbReference>
<evidence type="ECO:0000256" key="8">
    <source>
        <dbReference type="SAM" id="Phobius"/>
    </source>
</evidence>
<name>A0ABR3U9J4_9PLEO</name>
<evidence type="ECO:0008006" key="11">
    <source>
        <dbReference type="Google" id="ProtNLM"/>
    </source>
</evidence>
<protein>
    <recommendedName>
        <fullName evidence="11">Cytochrome P450 monooxygenase</fullName>
    </recommendedName>
</protein>
<dbReference type="PRINTS" id="PR00463">
    <property type="entry name" value="EP450I"/>
</dbReference>